<dbReference type="InterPro" id="IPR011989">
    <property type="entry name" value="ARM-like"/>
</dbReference>
<evidence type="ECO:0000256" key="5">
    <source>
        <dbReference type="ARBA" id="ARBA00022737"/>
    </source>
</evidence>
<dbReference type="Pfam" id="PF00071">
    <property type="entry name" value="Ras"/>
    <property type="match status" value="1"/>
</dbReference>
<dbReference type="Gene3D" id="1.25.10.10">
    <property type="entry name" value="Leucine-rich Repeat Variant"/>
    <property type="match status" value="1"/>
</dbReference>
<dbReference type="InterPro" id="IPR000225">
    <property type="entry name" value="Armadillo"/>
</dbReference>
<organism evidence="9 10">
    <name type="scientific">Polypterus senegalus</name>
    <name type="common">Senegal bichir</name>
    <dbReference type="NCBI Taxonomy" id="55291"/>
    <lineage>
        <taxon>Eukaryota</taxon>
        <taxon>Metazoa</taxon>
        <taxon>Chordata</taxon>
        <taxon>Craniata</taxon>
        <taxon>Vertebrata</taxon>
        <taxon>Euteleostomi</taxon>
        <taxon>Actinopterygii</taxon>
        <taxon>Polypteriformes</taxon>
        <taxon>Polypteridae</taxon>
        <taxon>Polypterus</taxon>
    </lineage>
</organism>
<dbReference type="PANTHER" id="PTHR15651:SF7">
    <property type="entry name" value="ARMADILLO REPEAT-CONTAINING PROTEIN 8"/>
    <property type="match status" value="1"/>
</dbReference>
<dbReference type="InterPro" id="IPR027417">
    <property type="entry name" value="P-loop_NTPase"/>
</dbReference>
<dbReference type="InterPro" id="IPR001806">
    <property type="entry name" value="Small_GTPase"/>
</dbReference>
<dbReference type="SUPFAM" id="SSF52540">
    <property type="entry name" value="P-loop containing nucleoside triphosphate hydrolases"/>
    <property type="match status" value="1"/>
</dbReference>
<evidence type="ECO:0000256" key="6">
    <source>
        <dbReference type="ARBA" id="ARBA00022741"/>
    </source>
</evidence>
<dbReference type="NCBIfam" id="TIGR00231">
    <property type="entry name" value="small_GTP"/>
    <property type="match status" value="1"/>
</dbReference>
<accession>A0A8X8BLT7</accession>
<dbReference type="Gene3D" id="3.40.50.720">
    <property type="entry name" value="NAD(P)-binding Rossmann-like Domain"/>
    <property type="match status" value="1"/>
</dbReference>
<feature type="non-terminal residue" evidence="9">
    <location>
        <position position="896"/>
    </location>
</feature>
<dbReference type="InterPro" id="IPR005225">
    <property type="entry name" value="Small_GTP-bd"/>
</dbReference>
<dbReference type="CDD" id="cd05251">
    <property type="entry name" value="NmrA_like_SDR_a"/>
    <property type="match status" value="1"/>
</dbReference>
<keyword evidence="6" id="KW-0547">Nucleotide-binding</keyword>
<dbReference type="AlphaFoldDB" id="A0A8X8BLT7"/>
<dbReference type="FunFam" id="1.25.10.10:FF:000061">
    <property type="entry name" value="armadillo repeat-containing protein 8 isoform X1"/>
    <property type="match status" value="1"/>
</dbReference>
<dbReference type="FunFam" id="3.40.50.300:FF:000995">
    <property type="entry name" value="RAB5B, member RAS oncogene family"/>
    <property type="match status" value="1"/>
</dbReference>
<feature type="non-terminal residue" evidence="9">
    <location>
        <position position="1"/>
    </location>
</feature>
<comment type="caution">
    <text evidence="9">The sequence shown here is derived from an EMBL/GenBank/DDBJ whole genome shotgun (WGS) entry which is preliminary data.</text>
</comment>
<gene>
    <name evidence="9" type="primary">Armc8</name>
    <name evidence="9" type="ORF">GTO96_0019229</name>
</gene>
<dbReference type="GO" id="GO:0005525">
    <property type="term" value="F:GTP binding"/>
    <property type="evidence" value="ECO:0007669"/>
    <property type="project" value="InterPro"/>
</dbReference>
<dbReference type="SMART" id="SM00173">
    <property type="entry name" value="RAS"/>
    <property type="match status" value="1"/>
</dbReference>
<dbReference type="InterPro" id="IPR016024">
    <property type="entry name" value="ARM-type_fold"/>
</dbReference>
<evidence type="ECO:0000256" key="2">
    <source>
        <dbReference type="ARBA" id="ARBA00004496"/>
    </source>
</evidence>
<dbReference type="SMART" id="SM00176">
    <property type="entry name" value="RAN"/>
    <property type="match status" value="1"/>
</dbReference>
<keyword evidence="4" id="KW-0963">Cytoplasm</keyword>
<evidence type="ECO:0000256" key="3">
    <source>
        <dbReference type="ARBA" id="ARBA00013746"/>
    </source>
</evidence>
<dbReference type="PANTHER" id="PTHR15651">
    <property type="entry name" value="ARMADILLO REPEAT-CONTAINING PROTEIN 8"/>
    <property type="match status" value="1"/>
</dbReference>
<keyword evidence="7" id="KW-0539">Nucleus</keyword>
<dbReference type="SUPFAM" id="SSF48371">
    <property type="entry name" value="ARM repeat"/>
    <property type="match status" value="1"/>
</dbReference>
<dbReference type="Proteomes" id="UP000886611">
    <property type="component" value="Unassembled WGS sequence"/>
</dbReference>
<dbReference type="SMART" id="SM00174">
    <property type="entry name" value="RHO"/>
    <property type="match status" value="1"/>
</dbReference>
<dbReference type="SMART" id="SM00175">
    <property type="entry name" value="RAB"/>
    <property type="match status" value="1"/>
</dbReference>
<dbReference type="PRINTS" id="PR00449">
    <property type="entry name" value="RASTRNSFRMNG"/>
</dbReference>
<keyword evidence="5" id="KW-0677">Repeat</keyword>
<evidence type="ECO:0000256" key="4">
    <source>
        <dbReference type="ARBA" id="ARBA00022490"/>
    </source>
</evidence>
<sequence>MATRGSARPNGLAQTKICQFKLVLLGDMAVGKSSLVLRFVKGQFDEFQETTIGAAFLAQSVCLDDTTVKFEIWDTAGQERYHSLAPMYYRGAQAAIVVFDITKPETFERAKAWVKELQRQASPNIVIALAGNKSDLAEKRMVEYEEAQTYAEDTGLLFMETSAKTAMNVNELFLAIGRLYTCTRTLSKARRFHQVAVRDIIKTLPCLVRMCNKDRLLEERVEGAETLAYLIELDVELQRTASITDHLIAMLADYFKYPSSVSAITDIKRLDHDLKHAHELRQAAFKLYASLGANDEDIRKKIIEAENMMDRIVSGLSESSIKVRLAAVRCLHSLSRSVQQLRTSFQDHAVWKPLMKLLQNAPEEVLVMASSTLCNLLLEFSPSKEPILESGAIELLCNLTQSESPALRVNGIWALMNMAFQAEQKTKMDILRALSTEQLFRLLSDPDVNVLMKTLGLLRNLLSTRPHIDQIMTSHGKQIVQAVTLILEGEHNIEVKEQTLCILANIADGTTAKDLIMMNDDILQKVKYYMGHSNVKLQIAATFCISNLIWNEEEGSQERQDKLREMGIVDILHKLTQSADANLCDRLNYAEWLERNHTEIWLHNTSPVASGAQGKSVVQALLSDGSFKVRAVTRDPTKAVAQKMVSQGVEVVKGDFDKEGDIKAAMQGAYGCFFVTNFIEHQQKALEVKQGQTAANVAKALGIKHFIYSSLQNVNRETGGKLQVPHFDGKGEVEEYLRDIGVPSTCLRLPAYFENFLSFFKPHNVPNKNVYTVAIPMGDVPLDGMAVEDFGPVVVSVLKHPNEYIGKDITLSTDLLTVDEYCAILSECLGKNIQNAKMSVEDYEKLGFPMAEELANMFRYYMMRPKRDIPLTMKLNPKAKNFKQWVTDNKDKFGDL</sequence>
<dbReference type="PROSITE" id="PS51419">
    <property type="entry name" value="RAB"/>
    <property type="match status" value="1"/>
</dbReference>
<dbReference type="Gene3D" id="3.40.50.300">
    <property type="entry name" value="P-loop containing nucleotide triphosphate hydrolases"/>
    <property type="match status" value="1"/>
</dbReference>
<evidence type="ECO:0000256" key="7">
    <source>
        <dbReference type="ARBA" id="ARBA00023242"/>
    </source>
</evidence>
<evidence type="ECO:0000313" key="9">
    <source>
        <dbReference type="EMBL" id="KAG2459449.1"/>
    </source>
</evidence>
<dbReference type="GO" id="GO:0005737">
    <property type="term" value="C:cytoplasm"/>
    <property type="evidence" value="ECO:0007669"/>
    <property type="project" value="UniProtKB-SubCell"/>
</dbReference>
<dbReference type="EMBL" id="JAATIS010005477">
    <property type="protein sequence ID" value="KAG2459449.1"/>
    <property type="molecule type" value="Genomic_DNA"/>
</dbReference>
<name>A0A8X8BLT7_POLSE</name>
<dbReference type="Gene3D" id="3.90.25.10">
    <property type="entry name" value="UDP-galactose 4-epimerase, domain 1"/>
    <property type="match status" value="1"/>
</dbReference>
<dbReference type="InterPro" id="IPR036291">
    <property type="entry name" value="NAD(P)-bd_dom_sf"/>
</dbReference>
<dbReference type="Pfam" id="PF05368">
    <property type="entry name" value="NmrA"/>
    <property type="match status" value="1"/>
</dbReference>
<dbReference type="InterPro" id="IPR008030">
    <property type="entry name" value="NmrA-like"/>
</dbReference>
<comment type="subcellular location">
    <subcellularLocation>
        <location evidence="2">Cytoplasm</location>
    </subcellularLocation>
    <subcellularLocation>
        <location evidence="1">Nucleus</location>
    </subcellularLocation>
</comment>
<dbReference type="GO" id="GO:0005634">
    <property type="term" value="C:nucleus"/>
    <property type="evidence" value="ECO:0007669"/>
    <property type="project" value="UniProtKB-SubCell"/>
</dbReference>
<evidence type="ECO:0000256" key="1">
    <source>
        <dbReference type="ARBA" id="ARBA00004123"/>
    </source>
</evidence>
<dbReference type="GO" id="GO:0034657">
    <property type="term" value="C:GID complex"/>
    <property type="evidence" value="ECO:0007669"/>
    <property type="project" value="TreeGrafter"/>
</dbReference>
<proteinExistence type="predicted"/>
<dbReference type="PROSITE" id="PS51421">
    <property type="entry name" value="RAS"/>
    <property type="match status" value="1"/>
</dbReference>
<feature type="domain" description="NmrA-like" evidence="8">
    <location>
        <begin position="609"/>
        <end position="861"/>
    </location>
</feature>
<keyword evidence="10" id="KW-1185">Reference proteome</keyword>
<protein>
    <recommendedName>
        <fullName evidence="3">Armadillo repeat-containing protein 8</fullName>
    </recommendedName>
</protein>
<dbReference type="GO" id="GO:0003924">
    <property type="term" value="F:GTPase activity"/>
    <property type="evidence" value="ECO:0007669"/>
    <property type="project" value="InterPro"/>
</dbReference>
<dbReference type="SMART" id="SM00185">
    <property type="entry name" value="ARM"/>
    <property type="match status" value="5"/>
</dbReference>
<dbReference type="SUPFAM" id="SSF51735">
    <property type="entry name" value="NAD(P)-binding Rossmann-fold domains"/>
    <property type="match status" value="1"/>
</dbReference>
<reference evidence="9 10" key="1">
    <citation type="journal article" date="2021" name="Cell">
        <title>Tracing the genetic footprints of vertebrate landing in non-teleost ray-finned fishes.</title>
        <authorList>
            <person name="Bi X."/>
            <person name="Wang K."/>
            <person name="Yang L."/>
            <person name="Pan H."/>
            <person name="Jiang H."/>
            <person name="Wei Q."/>
            <person name="Fang M."/>
            <person name="Yu H."/>
            <person name="Zhu C."/>
            <person name="Cai Y."/>
            <person name="He Y."/>
            <person name="Gan X."/>
            <person name="Zeng H."/>
            <person name="Yu D."/>
            <person name="Zhu Y."/>
            <person name="Jiang H."/>
            <person name="Qiu Q."/>
            <person name="Yang H."/>
            <person name="Zhang Y.E."/>
            <person name="Wang W."/>
            <person name="Zhu M."/>
            <person name="He S."/>
            <person name="Zhang G."/>
        </authorList>
    </citation>
    <scope>NUCLEOTIDE SEQUENCE [LARGE SCALE GENOMIC DNA]</scope>
    <source>
        <strain evidence="9">Bchr_013</strain>
    </source>
</reference>
<dbReference type="GO" id="GO:0043161">
    <property type="term" value="P:proteasome-mediated ubiquitin-dependent protein catabolic process"/>
    <property type="evidence" value="ECO:0007669"/>
    <property type="project" value="TreeGrafter"/>
</dbReference>
<dbReference type="CDD" id="cd01860">
    <property type="entry name" value="Rab5_related"/>
    <property type="match status" value="1"/>
</dbReference>
<evidence type="ECO:0000313" key="10">
    <source>
        <dbReference type="Proteomes" id="UP000886611"/>
    </source>
</evidence>
<evidence type="ECO:0000259" key="8">
    <source>
        <dbReference type="Pfam" id="PF05368"/>
    </source>
</evidence>
<dbReference type="InterPro" id="IPR038739">
    <property type="entry name" value="ARMC8/Vid28"/>
</dbReference>
<dbReference type="PROSITE" id="PS51420">
    <property type="entry name" value="RHO"/>
    <property type="match status" value="1"/>
</dbReference>